<dbReference type="OrthoDB" id="9970474at2759"/>
<dbReference type="PANTHER" id="PTHR40518">
    <property type="entry name" value="ACETOACETATE DECARBOXYLASE"/>
    <property type="match status" value="1"/>
</dbReference>
<dbReference type="PANTHER" id="PTHR40518:SF1">
    <property type="entry name" value="ACETOACETATE DECARBOXYLASE"/>
    <property type="match status" value="1"/>
</dbReference>
<dbReference type="InterPro" id="IPR023375">
    <property type="entry name" value="ADC_dom_sf"/>
</dbReference>
<dbReference type="EMBL" id="MU006240">
    <property type="protein sequence ID" value="KAF2820542.1"/>
    <property type="molecule type" value="Genomic_DNA"/>
</dbReference>
<sequence>MPSIQPEPPVHPVQRAKGPWAMKAESYMLFMRLKELPKGVYDPLQEEWSDEENGKFQGGLGAVMVVRYLDTPVGPYDELILVPGNFAVPQPASGLPKIPKRALRISRIYVSQRTTVYNGRLNWNIPKHLARFEFSAPTTPVGSSPPSSLTIQVFPPDSKDGDGMAPFFKCTLTPWRWIPAFPANTAYVPLSLLNVQPPLLEPAARLTAAEFESELDTSIDAYDISKKNEEALLVGTERWTGFELQAKCKARGCWVEMGQEQERPDGVGEEDGKWWPNGLKPWSVGAWMEGGVFEIAEGLEWKL</sequence>
<reference evidence="1" key="1">
    <citation type="journal article" date="2020" name="Stud. Mycol.">
        <title>101 Dothideomycetes genomes: a test case for predicting lifestyles and emergence of pathogens.</title>
        <authorList>
            <person name="Haridas S."/>
            <person name="Albert R."/>
            <person name="Binder M."/>
            <person name="Bloem J."/>
            <person name="Labutti K."/>
            <person name="Salamov A."/>
            <person name="Andreopoulos B."/>
            <person name="Baker S."/>
            <person name="Barry K."/>
            <person name="Bills G."/>
            <person name="Bluhm B."/>
            <person name="Cannon C."/>
            <person name="Castanera R."/>
            <person name="Culley D."/>
            <person name="Daum C."/>
            <person name="Ezra D."/>
            <person name="Gonzalez J."/>
            <person name="Henrissat B."/>
            <person name="Kuo A."/>
            <person name="Liang C."/>
            <person name="Lipzen A."/>
            <person name="Lutzoni F."/>
            <person name="Magnuson J."/>
            <person name="Mondo S."/>
            <person name="Nolan M."/>
            <person name="Ohm R."/>
            <person name="Pangilinan J."/>
            <person name="Park H.-J."/>
            <person name="Ramirez L."/>
            <person name="Alfaro M."/>
            <person name="Sun H."/>
            <person name="Tritt A."/>
            <person name="Yoshinaga Y."/>
            <person name="Zwiers L.-H."/>
            <person name="Turgeon B."/>
            <person name="Goodwin S."/>
            <person name="Spatafora J."/>
            <person name="Crous P."/>
            <person name="Grigoriev I."/>
        </authorList>
    </citation>
    <scope>NUCLEOTIDE SEQUENCE</scope>
    <source>
        <strain evidence="1">CBS 113818</strain>
    </source>
</reference>
<dbReference type="Proteomes" id="UP000799424">
    <property type="component" value="Unassembled WGS sequence"/>
</dbReference>
<dbReference type="SUPFAM" id="SSF160104">
    <property type="entry name" value="Acetoacetate decarboxylase-like"/>
    <property type="match status" value="1"/>
</dbReference>
<organism evidence="1 2">
    <name type="scientific">Ophiobolus disseminans</name>
    <dbReference type="NCBI Taxonomy" id="1469910"/>
    <lineage>
        <taxon>Eukaryota</taxon>
        <taxon>Fungi</taxon>
        <taxon>Dikarya</taxon>
        <taxon>Ascomycota</taxon>
        <taxon>Pezizomycotina</taxon>
        <taxon>Dothideomycetes</taxon>
        <taxon>Pleosporomycetidae</taxon>
        <taxon>Pleosporales</taxon>
        <taxon>Pleosporineae</taxon>
        <taxon>Phaeosphaeriaceae</taxon>
        <taxon>Ophiobolus</taxon>
    </lineage>
</organism>
<protein>
    <submittedName>
        <fullName evidence="1">Uncharacterized protein</fullName>
    </submittedName>
</protein>
<gene>
    <name evidence="1" type="ORF">CC86DRAFT_374237</name>
</gene>
<accession>A0A6A6ZHC8</accession>
<evidence type="ECO:0000313" key="2">
    <source>
        <dbReference type="Proteomes" id="UP000799424"/>
    </source>
</evidence>
<name>A0A6A6ZHC8_9PLEO</name>
<keyword evidence="2" id="KW-1185">Reference proteome</keyword>
<dbReference type="Gene3D" id="2.40.400.10">
    <property type="entry name" value="Acetoacetate decarboxylase-like"/>
    <property type="match status" value="1"/>
</dbReference>
<proteinExistence type="predicted"/>
<evidence type="ECO:0000313" key="1">
    <source>
        <dbReference type="EMBL" id="KAF2820542.1"/>
    </source>
</evidence>
<dbReference type="AlphaFoldDB" id="A0A6A6ZHC8"/>